<evidence type="ECO:0000313" key="3">
    <source>
        <dbReference type="Proteomes" id="UP000435243"/>
    </source>
</evidence>
<name>A0A844ZNZ3_9SPHN</name>
<feature type="transmembrane region" description="Helical" evidence="1">
    <location>
        <begin position="7"/>
        <end position="27"/>
    </location>
</feature>
<keyword evidence="1" id="KW-0472">Membrane</keyword>
<dbReference type="Proteomes" id="UP000435243">
    <property type="component" value="Unassembled WGS sequence"/>
</dbReference>
<keyword evidence="1" id="KW-1133">Transmembrane helix</keyword>
<evidence type="ECO:0000256" key="1">
    <source>
        <dbReference type="SAM" id="Phobius"/>
    </source>
</evidence>
<dbReference type="AlphaFoldDB" id="A0A844ZNZ3"/>
<evidence type="ECO:0000313" key="2">
    <source>
        <dbReference type="EMBL" id="MXO87369.1"/>
    </source>
</evidence>
<dbReference type="RefSeq" id="WP_160589319.1">
    <property type="nucleotide sequence ID" value="NZ_BAAAFP010000002.1"/>
</dbReference>
<keyword evidence="3" id="KW-1185">Reference proteome</keyword>
<keyword evidence="1" id="KW-0812">Transmembrane</keyword>
<dbReference type="OrthoDB" id="7471552at2"/>
<accession>A0A844ZNZ3</accession>
<feature type="transmembrane region" description="Helical" evidence="1">
    <location>
        <begin position="98"/>
        <end position="117"/>
    </location>
</feature>
<comment type="caution">
    <text evidence="2">The sequence shown here is derived from an EMBL/GenBank/DDBJ whole genome shotgun (WGS) entry which is preliminary data.</text>
</comment>
<organism evidence="2 3">
    <name type="scientific">Alteraurantiacibacter aestuarii</name>
    <dbReference type="NCBI Taxonomy" id="650004"/>
    <lineage>
        <taxon>Bacteria</taxon>
        <taxon>Pseudomonadati</taxon>
        <taxon>Pseudomonadota</taxon>
        <taxon>Alphaproteobacteria</taxon>
        <taxon>Sphingomonadales</taxon>
        <taxon>Erythrobacteraceae</taxon>
        <taxon>Alteraurantiacibacter</taxon>
    </lineage>
</organism>
<dbReference type="EMBL" id="WTYY01000001">
    <property type="protein sequence ID" value="MXO87369.1"/>
    <property type="molecule type" value="Genomic_DNA"/>
</dbReference>
<protein>
    <recommendedName>
        <fullName evidence="4">DoxX family protein</fullName>
    </recommendedName>
</protein>
<gene>
    <name evidence="2" type="ORF">GRI32_01280</name>
</gene>
<reference evidence="2 3" key="1">
    <citation type="submission" date="2019-12" db="EMBL/GenBank/DDBJ databases">
        <title>Genomic-based taxomic classification of the family Erythrobacteraceae.</title>
        <authorList>
            <person name="Xu L."/>
        </authorList>
    </citation>
    <scope>NUCLEOTIDE SEQUENCE [LARGE SCALE GENOMIC DNA]</scope>
    <source>
        <strain evidence="2 3">JCM 16339</strain>
    </source>
</reference>
<proteinExistence type="predicted"/>
<sequence length="150" mass="17369">MMRWLYHGVRLFTAAWFIYAGFNFFLYPDNQRLGQVPASHDFTVALIDSGLFTWVKAAECVLGITLLFNRFMPLSVLALVPINFVVVYYNWVLEPARGTFIAGALTFLCTAYLAWSWRQYFWPLLTFRGEAQHSLRPQFSDVVIKGEKQV</sequence>
<feature type="transmembrane region" description="Helical" evidence="1">
    <location>
        <begin position="71"/>
        <end position="91"/>
    </location>
</feature>
<evidence type="ECO:0008006" key="4">
    <source>
        <dbReference type="Google" id="ProtNLM"/>
    </source>
</evidence>